<dbReference type="SUPFAM" id="SSF56300">
    <property type="entry name" value="Metallo-dependent phosphatases"/>
    <property type="match status" value="1"/>
</dbReference>
<name>A0A081FWB1_9GAMM</name>
<dbReference type="Gene3D" id="3.60.21.10">
    <property type="match status" value="1"/>
</dbReference>
<dbReference type="STRING" id="1232683.ADIMK_3015"/>
<organism evidence="3 4">
    <name type="scientific">Marinobacterium lacunae</name>
    <dbReference type="NCBI Taxonomy" id="1232683"/>
    <lineage>
        <taxon>Bacteria</taxon>
        <taxon>Pseudomonadati</taxon>
        <taxon>Pseudomonadota</taxon>
        <taxon>Gammaproteobacteria</taxon>
        <taxon>Oceanospirillales</taxon>
        <taxon>Oceanospirillaceae</taxon>
        <taxon>Marinobacterium</taxon>
    </lineage>
</organism>
<comment type="similarity">
    <text evidence="1">Belongs to the metallophosphoesterase superfamily. YfcE family.</text>
</comment>
<evidence type="ECO:0000259" key="2">
    <source>
        <dbReference type="Pfam" id="PF12850"/>
    </source>
</evidence>
<feature type="domain" description="Calcineurin-like phosphoesterase" evidence="2">
    <location>
        <begin position="32"/>
        <end position="203"/>
    </location>
</feature>
<evidence type="ECO:0000256" key="1">
    <source>
        <dbReference type="ARBA" id="ARBA00008950"/>
    </source>
</evidence>
<dbReference type="RefSeq" id="WP_036189987.1">
    <property type="nucleotide sequence ID" value="NZ_JMQN01000046.1"/>
</dbReference>
<evidence type="ECO:0000313" key="4">
    <source>
        <dbReference type="Proteomes" id="UP000028252"/>
    </source>
</evidence>
<dbReference type="OrthoDB" id="9813918at2"/>
<accession>A0A081FWB1</accession>
<reference evidence="3 4" key="1">
    <citation type="submission" date="2014-04" db="EMBL/GenBank/DDBJ databases">
        <title>Marinobacterium kochiensis sp. nov., isolated from sediment sample collected from Kochi backwaters in Kerala, India.</title>
        <authorList>
            <person name="Singh A."/>
            <person name="Pinnaka A.K."/>
        </authorList>
    </citation>
    <scope>NUCLEOTIDE SEQUENCE [LARGE SCALE GENOMIC DNA]</scope>
    <source>
        <strain evidence="3 4">AK27</strain>
    </source>
</reference>
<keyword evidence="4" id="KW-1185">Reference proteome</keyword>
<gene>
    <name evidence="3" type="ORF">ADIMK_3015</name>
</gene>
<dbReference type="InterPro" id="IPR024654">
    <property type="entry name" value="Calcineurin-like_PHP_lpxH"/>
</dbReference>
<proteinExistence type="inferred from homology"/>
<dbReference type="Pfam" id="PF12850">
    <property type="entry name" value="Metallophos_2"/>
    <property type="match status" value="1"/>
</dbReference>
<dbReference type="InterPro" id="IPR029052">
    <property type="entry name" value="Metallo-depent_PP-like"/>
</dbReference>
<comment type="caution">
    <text evidence="3">The sequence shown here is derived from an EMBL/GenBank/DDBJ whole genome shotgun (WGS) entry which is preliminary data.</text>
</comment>
<dbReference type="EMBL" id="JMQN01000046">
    <property type="protein sequence ID" value="KEA62816.1"/>
    <property type="molecule type" value="Genomic_DNA"/>
</dbReference>
<dbReference type="eggNOG" id="COG0639">
    <property type="taxonomic scope" value="Bacteria"/>
</dbReference>
<sequence>MESTQHLGVLNGPVLLFGGPYSNFAATRAIRQVADARGIPPERCICTGDIVAYCAEPSETLELIRHWGIPVVMGNCEESLAHAAEDCGCGFEEGSACSVLSERWYAYASSCVSAEQRAWMATLPRSLTFVLAGKRVRVVHGSPGRINEFIFSSTSRSIKQGFLEQTESDLIVGGHCGLPFGQRLENGYWLNTGAIGLPANDGTSRGWFLLLEPHSDSISASWHPLIYPCHLSVAAMRERGLDNGYADALETGLWPSTDVLPDEEKRATGRAVALSSLSID</sequence>
<dbReference type="Proteomes" id="UP000028252">
    <property type="component" value="Unassembled WGS sequence"/>
</dbReference>
<dbReference type="AlphaFoldDB" id="A0A081FWB1"/>
<dbReference type="CDD" id="cd00838">
    <property type="entry name" value="MPP_superfamily"/>
    <property type="match status" value="1"/>
</dbReference>
<dbReference type="PATRIC" id="fig|1232683.4.peg.2965"/>
<protein>
    <recommendedName>
        <fullName evidence="2">Calcineurin-like phosphoesterase domain-containing protein</fullName>
    </recommendedName>
</protein>
<evidence type="ECO:0000313" key="3">
    <source>
        <dbReference type="EMBL" id="KEA62816.1"/>
    </source>
</evidence>